<feature type="DNA-binding region" description="H-T-H motif" evidence="2">
    <location>
        <begin position="31"/>
        <end position="50"/>
    </location>
</feature>
<gene>
    <name evidence="4" type="ORF">SAMN05444417_3477</name>
</gene>
<dbReference type="Gene3D" id="1.10.357.10">
    <property type="entry name" value="Tetracycline Repressor, domain 2"/>
    <property type="match status" value="1"/>
</dbReference>
<dbReference type="STRING" id="1447782.SAMN05444417_3477"/>
<dbReference type="EMBL" id="FQYO01000009">
    <property type="protein sequence ID" value="SHJ28488.1"/>
    <property type="molecule type" value="Genomic_DNA"/>
</dbReference>
<reference evidence="4 5" key="1">
    <citation type="submission" date="2016-11" db="EMBL/GenBank/DDBJ databases">
        <authorList>
            <person name="Jaros S."/>
            <person name="Januszkiewicz K."/>
            <person name="Wedrychowicz H."/>
        </authorList>
    </citation>
    <scope>NUCLEOTIDE SEQUENCE [LARGE SCALE GENOMIC DNA]</scope>
    <source>
        <strain evidence="4 5">DSM 100565</strain>
    </source>
</reference>
<name>A0A1M6I218_9RHOB</name>
<dbReference type="PRINTS" id="PR00455">
    <property type="entry name" value="HTHTETR"/>
</dbReference>
<keyword evidence="1 2" id="KW-0238">DNA-binding</keyword>
<evidence type="ECO:0000259" key="3">
    <source>
        <dbReference type="PROSITE" id="PS50977"/>
    </source>
</evidence>
<dbReference type="Proteomes" id="UP000184292">
    <property type="component" value="Unassembled WGS sequence"/>
</dbReference>
<dbReference type="Pfam" id="PF17939">
    <property type="entry name" value="TetR_C_30"/>
    <property type="match status" value="1"/>
</dbReference>
<dbReference type="AlphaFoldDB" id="A0A1M6I218"/>
<dbReference type="InterPro" id="IPR009057">
    <property type="entry name" value="Homeodomain-like_sf"/>
</dbReference>
<dbReference type="PANTHER" id="PTHR30328">
    <property type="entry name" value="TRANSCRIPTIONAL REPRESSOR"/>
    <property type="match status" value="1"/>
</dbReference>
<dbReference type="SUPFAM" id="SSF46689">
    <property type="entry name" value="Homeodomain-like"/>
    <property type="match status" value="1"/>
</dbReference>
<dbReference type="PROSITE" id="PS50977">
    <property type="entry name" value="HTH_TETR_2"/>
    <property type="match status" value="1"/>
</dbReference>
<evidence type="ECO:0000256" key="2">
    <source>
        <dbReference type="PROSITE-ProRule" id="PRU00335"/>
    </source>
</evidence>
<dbReference type="RefSeq" id="WP_073334318.1">
    <property type="nucleotide sequence ID" value="NZ_FQYO01000009.1"/>
</dbReference>
<dbReference type="InterPro" id="IPR001647">
    <property type="entry name" value="HTH_TetR"/>
</dbReference>
<feature type="domain" description="HTH tetR-type" evidence="3">
    <location>
        <begin position="8"/>
        <end position="68"/>
    </location>
</feature>
<dbReference type="InterPro" id="IPR041586">
    <property type="entry name" value="PsrA_TetR_C"/>
</dbReference>
<accession>A0A1M6I218</accession>
<dbReference type="InterPro" id="IPR050109">
    <property type="entry name" value="HTH-type_TetR-like_transc_reg"/>
</dbReference>
<evidence type="ECO:0000313" key="5">
    <source>
        <dbReference type="Proteomes" id="UP000184292"/>
    </source>
</evidence>
<dbReference type="InterPro" id="IPR036271">
    <property type="entry name" value="Tet_transcr_reg_TetR-rel_C_sf"/>
</dbReference>
<dbReference type="SUPFAM" id="SSF48498">
    <property type="entry name" value="Tetracyclin repressor-like, C-terminal domain"/>
    <property type="match status" value="1"/>
</dbReference>
<protein>
    <submittedName>
        <fullName evidence="4">Transcriptional regulator, TetR family</fullName>
    </submittedName>
</protein>
<dbReference type="GO" id="GO:0003677">
    <property type="term" value="F:DNA binding"/>
    <property type="evidence" value="ECO:0007669"/>
    <property type="project" value="UniProtKB-UniRule"/>
</dbReference>
<evidence type="ECO:0000313" key="4">
    <source>
        <dbReference type="EMBL" id="SHJ28488.1"/>
    </source>
</evidence>
<dbReference type="OrthoDB" id="2356263at2"/>
<organism evidence="4 5">
    <name type="scientific">Wenxinia saemankumensis</name>
    <dbReference type="NCBI Taxonomy" id="1447782"/>
    <lineage>
        <taxon>Bacteria</taxon>
        <taxon>Pseudomonadati</taxon>
        <taxon>Pseudomonadota</taxon>
        <taxon>Alphaproteobacteria</taxon>
        <taxon>Rhodobacterales</taxon>
        <taxon>Roseobacteraceae</taxon>
        <taxon>Wenxinia</taxon>
    </lineage>
</organism>
<proteinExistence type="predicted"/>
<evidence type="ECO:0000256" key="1">
    <source>
        <dbReference type="ARBA" id="ARBA00023125"/>
    </source>
</evidence>
<dbReference type="PANTHER" id="PTHR30328:SF54">
    <property type="entry name" value="HTH-TYPE TRANSCRIPTIONAL REPRESSOR SCO4008"/>
    <property type="match status" value="1"/>
</dbReference>
<sequence length="212" mass="22927">MHDSFVISDNIVAILDAAEQEFSLGGFAGAGMKAIAARAGVSTALLHYHYGTKDRLYQEVVRRRSQAINEERMNLLDAVRMSDADAIDGVIAALVRPPLGPSGGGRAYARIFAGLIVGQERDQALVRETYDPIALRFVEAIGAAAGIGRDAAGLAYTMTLGTLISVIARDGRTERLMGRDALLTEEEIVARITRFARGGIEALERRQEERPD</sequence>
<dbReference type="Pfam" id="PF00440">
    <property type="entry name" value="TetR_N"/>
    <property type="match status" value="1"/>
</dbReference>
<keyword evidence="5" id="KW-1185">Reference proteome</keyword>